<evidence type="ECO:0000256" key="1">
    <source>
        <dbReference type="ARBA" id="ARBA00004123"/>
    </source>
</evidence>
<gene>
    <name evidence="10" type="primary">LOC100903490</name>
</gene>
<evidence type="ECO:0000256" key="2">
    <source>
        <dbReference type="ARBA" id="ARBA00023015"/>
    </source>
</evidence>
<dbReference type="KEGG" id="goe:100903490"/>
<evidence type="ECO:0000313" key="9">
    <source>
        <dbReference type="Proteomes" id="UP000694867"/>
    </source>
</evidence>
<dbReference type="GO" id="GO:0000981">
    <property type="term" value="F:DNA-binding transcription factor activity, RNA polymerase II-specific"/>
    <property type="evidence" value="ECO:0007669"/>
    <property type="project" value="TreeGrafter"/>
</dbReference>
<dbReference type="PANTHER" id="PTHR11267:SF204">
    <property type="entry name" value="SPADETAIL"/>
    <property type="match status" value="1"/>
</dbReference>
<accession>A0AAJ6QP10</accession>
<dbReference type="PRINTS" id="PR00937">
    <property type="entry name" value="TBOX"/>
</dbReference>
<evidence type="ECO:0000256" key="7">
    <source>
        <dbReference type="SAM" id="MobiDB-lite"/>
    </source>
</evidence>
<proteinExistence type="predicted"/>
<dbReference type="GO" id="GO:0001708">
    <property type="term" value="P:cell fate specification"/>
    <property type="evidence" value="ECO:0007669"/>
    <property type="project" value="TreeGrafter"/>
</dbReference>
<dbReference type="AlphaFoldDB" id="A0AAJ6QP10"/>
<keyword evidence="2" id="KW-0805">Transcription regulation</keyword>
<organism evidence="9 10">
    <name type="scientific">Galendromus occidentalis</name>
    <name type="common">western predatory mite</name>
    <dbReference type="NCBI Taxonomy" id="34638"/>
    <lineage>
        <taxon>Eukaryota</taxon>
        <taxon>Metazoa</taxon>
        <taxon>Ecdysozoa</taxon>
        <taxon>Arthropoda</taxon>
        <taxon>Chelicerata</taxon>
        <taxon>Arachnida</taxon>
        <taxon>Acari</taxon>
        <taxon>Parasitiformes</taxon>
        <taxon>Mesostigmata</taxon>
        <taxon>Gamasina</taxon>
        <taxon>Phytoseioidea</taxon>
        <taxon>Phytoseiidae</taxon>
        <taxon>Typhlodrominae</taxon>
        <taxon>Galendromus</taxon>
    </lineage>
</organism>
<keyword evidence="3 6" id="KW-0238">DNA-binding</keyword>
<feature type="compositionally biased region" description="Polar residues" evidence="7">
    <location>
        <begin position="193"/>
        <end position="227"/>
    </location>
</feature>
<dbReference type="InterPro" id="IPR001699">
    <property type="entry name" value="TF_T-box"/>
</dbReference>
<dbReference type="Gene3D" id="2.60.40.820">
    <property type="entry name" value="Transcription factor, T-box"/>
    <property type="match status" value="1"/>
</dbReference>
<dbReference type="GO" id="GO:0000785">
    <property type="term" value="C:chromatin"/>
    <property type="evidence" value="ECO:0007669"/>
    <property type="project" value="TreeGrafter"/>
</dbReference>
<protein>
    <submittedName>
        <fullName evidence="10">T-related protein</fullName>
    </submittedName>
</protein>
<evidence type="ECO:0000313" key="10">
    <source>
        <dbReference type="RefSeq" id="XP_003739055.1"/>
    </source>
</evidence>
<evidence type="ECO:0000256" key="5">
    <source>
        <dbReference type="ARBA" id="ARBA00023242"/>
    </source>
</evidence>
<keyword evidence="5 6" id="KW-0539">Nucleus</keyword>
<feature type="domain" description="T-box" evidence="8">
    <location>
        <begin position="10"/>
        <end position="182"/>
    </location>
</feature>
<dbReference type="Pfam" id="PF00907">
    <property type="entry name" value="T-box"/>
    <property type="match status" value="1"/>
</dbReference>
<dbReference type="GO" id="GO:0005634">
    <property type="term" value="C:nucleus"/>
    <property type="evidence" value="ECO:0007669"/>
    <property type="project" value="UniProtKB-SubCell"/>
</dbReference>
<dbReference type="PROSITE" id="PS01283">
    <property type="entry name" value="TBOX_1"/>
    <property type="match status" value="1"/>
</dbReference>
<keyword evidence="4" id="KW-0804">Transcription</keyword>
<dbReference type="GeneID" id="100903490"/>
<evidence type="ECO:0000256" key="3">
    <source>
        <dbReference type="ARBA" id="ARBA00023125"/>
    </source>
</evidence>
<reference evidence="10" key="1">
    <citation type="submission" date="2025-08" db="UniProtKB">
        <authorList>
            <consortium name="RefSeq"/>
        </authorList>
    </citation>
    <scope>IDENTIFICATION</scope>
</reference>
<dbReference type="InterPro" id="IPR018186">
    <property type="entry name" value="TF_T-box_CS"/>
</dbReference>
<dbReference type="CDD" id="cd20192">
    <property type="entry name" value="T-box_TBXT_TBX19-like"/>
    <property type="match status" value="1"/>
</dbReference>
<evidence type="ECO:0000256" key="6">
    <source>
        <dbReference type="PROSITE-ProRule" id="PRU00201"/>
    </source>
</evidence>
<dbReference type="GO" id="GO:0000978">
    <property type="term" value="F:RNA polymerase II cis-regulatory region sequence-specific DNA binding"/>
    <property type="evidence" value="ECO:0007669"/>
    <property type="project" value="InterPro"/>
</dbReference>
<dbReference type="GO" id="GO:0045893">
    <property type="term" value="P:positive regulation of DNA-templated transcription"/>
    <property type="evidence" value="ECO:0007669"/>
    <property type="project" value="InterPro"/>
</dbReference>
<sequence length="318" mass="35564">MCTPSPQVTLLDFELWLKFREVTNEMIVTKSGRRMFPVIRIQLSGLDPFGRYSVRLEIPQFGSSRYKFQGTEWVPSGKCESPSVQSGFVHQESPNSGSFWMKGPVAFNKVKLTNKNTSDSRYIVLNSLHLYEPRVIITAEESGNQWTFPMSETQFIAVTAYQNERVTSLKVRHNPFAKAFLDTRADHSGPGLPQTQSPFAQPMASLQSSDVHESASNPLPSTSSGGATDNRWVQHVYRSPSLDYWKNEAFRLSNSTINAQLPCSALAPPPESQAPMSAPPPMMGQTSAFLPSSSFGFPYIQFVDYWDPPPPTQDLEEL</sequence>
<dbReference type="SMART" id="SM00425">
    <property type="entry name" value="TBOX"/>
    <property type="match status" value="1"/>
</dbReference>
<comment type="subcellular location">
    <subcellularLocation>
        <location evidence="1 6">Nucleus</location>
    </subcellularLocation>
</comment>
<evidence type="ECO:0000259" key="8">
    <source>
        <dbReference type="PROSITE" id="PS50252"/>
    </source>
</evidence>
<dbReference type="PANTHER" id="PTHR11267">
    <property type="entry name" value="T-BOX PROTEIN-RELATED"/>
    <property type="match status" value="1"/>
</dbReference>
<dbReference type="SUPFAM" id="SSF49417">
    <property type="entry name" value="p53-like transcription factors"/>
    <property type="match status" value="1"/>
</dbReference>
<dbReference type="PROSITE" id="PS50252">
    <property type="entry name" value="TBOX_3"/>
    <property type="match status" value="1"/>
</dbReference>
<dbReference type="InterPro" id="IPR008967">
    <property type="entry name" value="p53-like_TF_DNA-bd_sf"/>
</dbReference>
<name>A0AAJ6QP10_9ACAR</name>
<keyword evidence="9" id="KW-1185">Reference proteome</keyword>
<dbReference type="InterPro" id="IPR036960">
    <property type="entry name" value="T-box_sf"/>
</dbReference>
<dbReference type="Proteomes" id="UP000694867">
    <property type="component" value="Unplaced"/>
</dbReference>
<dbReference type="RefSeq" id="XP_003739055.1">
    <property type="nucleotide sequence ID" value="XM_003739007.1"/>
</dbReference>
<comment type="caution">
    <text evidence="6">Lacks conserved residue(s) required for the propagation of feature annotation.</text>
</comment>
<evidence type="ECO:0000256" key="4">
    <source>
        <dbReference type="ARBA" id="ARBA00023163"/>
    </source>
</evidence>
<dbReference type="InterPro" id="IPR046360">
    <property type="entry name" value="T-box_DNA-bd"/>
</dbReference>
<feature type="region of interest" description="Disordered" evidence="7">
    <location>
        <begin position="183"/>
        <end position="229"/>
    </location>
</feature>